<organism evidence="4 5">
    <name type="scientific">Desulfosporosinus orientis (strain ATCC 19365 / DSM 765 / NCIMB 8382 / VKM B-1628 / Singapore I)</name>
    <name type="common">Desulfotomaculum orientis</name>
    <dbReference type="NCBI Taxonomy" id="768706"/>
    <lineage>
        <taxon>Bacteria</taxon>
        <taxon>Bacillati</taxon>
        <taxon>Bacillota</taxon>
        <taxon>Clostridia</taxon>
        <taxon>Eubacteriales</taxon>
        <taxon>Desulfitobacteriaceae</taxon>
        <taxon>Desulfosporosinus</taxon>
    </lineage>
</organism>
<feature type="domain" description="Transcriptional repressor PaaX-like central Cas2-like" evidence="3">
    <location>
        <begin position="105"/>
        <end position="172"/>
    </location>
</feature>
<gene>
    <name evidence="4" type="ordered locus">Desor_0436</name>
</gene>
<dbReference type="AlphaFoldDB" id="G7W7S5"/>
<evidence type="ECO:0000313" key="5">
    <source>
        <dbReference type="Proteomes" id="UP000006346"/>
    </source>
</evidence>
<keyword evidence="5" id="KW-1185">Reference proteome</keyword>
<dbReference type="Proteomes" id="UP000006346">
    <property type="component" value="Chromosome"/>
</dbReference>
<reference evidence="5" key="1">
    <citation type="submission" date="2011-11" db="EMBL/GenBank/DDBJ databases">
        <title>Complete sequence of Desulfosporosinus orientis DSM 765.</title>
        <authorList>
            <person name="Lucas S."/>
            <person name="Han J."/>
            <person name="Lapidus A."/>
            <person name="Cheng J.-F."/>
            <person name="Goodwin L."/>
            <person name="Pitluck S."/>
            <person name="Peters L."/>
            <person name="Ovchinnikova G."/>
            <person name="Teshima H."/>
            <person name="Detter J.C."/>
            <person name="Han C."/>
            <person name="Tapia R."/>
            <person name="Land M."/>
            <person name="Hauser L."/>
            <person name="Kyrpides N."/>
            <person name="Ivanova N."/>
            <person name="Pagani I."/>
            <person name="Pester M."/>
            <person name="Spring S."/>
            <person name="Ollivier B."/>
            <person name="Rattei T."/>
            <person name="Klenk H.-P."/>
            <person name="Wagner M."/>
            <person name="Loy A."/>
            <person name="Woyke T."/>
        </authorList>
    </citation>
    <scope>NUCLEOTIDE SEQUENCE [LARGE SCALE GENOMIC DNA]</scope>
    <source>
        <strain evidence="5">ATCC 19365 / DSM 765 / NCIMB 8382 / VKM B-1628</strain>
    </source>
</reference>
<dbReference type="Gene3D" id="1.10.10.10">
    <property type="entry name" value="Winged helix-like DNA-binding domain superfamily/Winged helix DNA-binding domain"/>
    <property type="match status" value="1"/>
</dbReference>
<dbReference type="Gene3D" id="3.30.70.2650">
    <property type="match status" value="1"/>
</dbReference>
<dbReference type="Pfam" id="PF20803">
    <property type="entry name" value="PaaX_M"/>
    <property type="match status" value="1"/>
</dbReference>
<evidence type="ECO:0000259" key="1">
    <source>
        <dbReference type="Pfam" id="PF07848"/>
    </source>
</evidence>
<dbReference type="PATRIC" id="fig|768706.3.peg.402"/>
<dbReference type="InterPro" id="IPR036388">
    <property type="entry name" value="WH-like_DNA-bd_sf"/>
</dbReference>
<dbReference type="RefSeq" id="WP_014182966.1">
    <property type="nucleotide sequence ID" value="NC_016584.1"/>
</dbReference>
<dbReference type="OrthoDB" id="2270427at2"/>
<dbReference type="InterPro" id="IPR012906">
    <property type="entry name" value="PaaX-like_N"/>
</dbReference>
<feature type="domain" description="Transcriptional repressor PaaX-like N-terminal" evidence="1">
    <location>
        <begin position="11"/>
        <end position="76"/>
    </location>
</feature>
<dbReference type="InterPro" id="IPR011965">
    <property type="entry name" value="PaaX_trns_reg"/>
</dbReference>
<dbReference type="KEGG" id="dor:Desor_0436"/>
<dbReference type="STRING" id="768706.Desor_0436"/>
<sequence>MKVILRKNDSATSLLLFVYNIYLTYYNKDKIKLSSLLEIMKAFGKSESATRMSLSRTAKSGILINKNEGSEVIYTLDLSGKEAIKIWNEGIEQFWKRYALRNGLWDEKWYLVNLEFREEQKENRAIVVERLLQMGFGLVSPNTWICPYYQTDDIRKALAEFKITSGVIEMHGEIKIYDNILSFINNVFHAEKLAKSYKMFITQFSEKYENTKNLYQEEWFIKEGRALPLLHALGWEFLSIASEDAALPKTLCPAWAGDEAAQLMIEFRKILLEPTLKYLGKFD</sequence>
<evidence type="ECO:0000259" key="3">
    <source>
        <dbReference type="Pfam" id="PF20803"/>
    </source>
</evidence>
<reference evidence="4 5" key="2">
    <citation type="journal article" date="2012" name="J. Bacteriol.">
        <title>Complete genome sequences of Desulfosporosinus orientis DSM765T, Desulfosporosinus youngiae DSM17734T, Desulfosporosinus meridiei DSM13257T, and Desulfosporosinus acidiphilus DSM22704T.</title>
        <authorList>
            <person name="Pester M."/>
            <person name="Brambilla E."/>
            <person name="Alazard D."/>
            <person name="Rattei T."/>
            <person name="Weinmaier T."/>
            <person name="Han J."/>
            <person name="Lucas S."/>
            <person name="Lapidus A."/>
            <person name="Cheng J.F."/>
            <person name="Goodwin L."/>
            <person name="Pitluck S."/>
            <person name="Peters L."/>
            <person name="Ovchinnikova G."/>
            <person name="Teshima H."/>
            <person name="Detter J.C."/>
            <person name="Han C.S."/>
            <person name="Tapia R."/>
            <person name="Land M.L."/>
            <person name="Hauser L."/>
            <person name="Kyrpides N.C."/>
            <person name="Ivanova N.N."/>
            <person name="Pagani I."/>
            <person name="Huntmann M."/>
            <person name="Wei C.L."/>
            <person name="Davenport K.W."/>
            <person name="Daligault H."/>
            <person name="Chain P.S."/>
            <person name="Chen A."/>
            <person name="Mavromatis K."/>
            <person name="Markowitz V."/>
            <person name="Szeto E."/>
            <person name="Mikhailova N."/>
            <person name="Pati A."/>
            <person name="Wagner M."/>
            <person name="Woyke T."/>
            <person name="Ollivier B."/>
            <person name="Klenk H.P."/>
            <person name="Spring S."/>
            <person name="Loy A."/>
        </authorList>
    </citation>
    <scope>NUCLEOTIDE SEQUENCE [LARGE SCALE GENOMIC DNA]</scope>
    <source>
        <strain evidence="5">ATCC 19365 / DSM 765 / NCIMB 8382 / VKM B-1628</strain>
    </source>
</reference>
<evidence type="ECO:0000313" key="4">
    <source>
        <dbReference type="EMBL" id="AET66140.1"/>
    </source>
</evidence>
<feature type="domain" description="Transcriptional repressor PaaX-like C-terminal" evidence="2">
    <location>
        <begin position="188"/>
        <end position="279"/>
    </location>
</feature>
<proteinExistence type="predicted"/>
<name>G7W7S5_DESOD</name>
<dbReference type="PIRSF" id="PIRSF020623">
    <property type="entry name" value="PaaX"/>
    <property type="match status" value="1"/>
</dbReference>
<dbReference type="EMBL" id="CP003108">
    <property type="protein sequence ID" value="AET66140.1"/>
    <property type="molecule type" value="Genomic_DNA"/>
</dbReference>
<protein>
    <submittedName>
        <fullName evidence="4">Phenylacetic acid-responsive transcriptional repressor</fullName>
    </submittedName>
</protein>
<dbReference type="GO" id="GO:0006351">
    <property type="term" value="P:DNA-templated transcription"/>
    <property type="evidence" value="ECO:0007669"/>
    <property type="project" value="InterPro"/>
</dbReference>
<dbReference type="Pfam" id="PF07848">
    <property type="entry name" value="PaaX"/>
    <property type="match status" value="1"/>
</dbReference>
<dbReference type="InterPro" id="IPR048846">
    <property type="entry name" value="PaaX-like_central"/>
</dbReference>
<dbReference type="Pfam" id="PF08223">
    <property type="entry name" value="PaaX_C"/>
    <property type="match status" value="1"/>
</dbReference>
<dbReference type="InterPro" id="IPR013225">
    <property type="entry name" value="PaaX_C"/>
</dbReference>
<dbReference type="eggNOG" id="COG3327">
    <property type="taxonomic scope" value="Bacteria"/>
</dbReference>
<dbReference type="HOGENOM" id="CLU_1000136_0_0_9"/>
<dbReference type="PANTHER" id="PTHR30319">
    <property type="entry name" value="PHENYLACETIC ACID REGULATOR-RELATED TRANSCRIPTIONAL REPRESSOR"/>
    <property type="match status" value="1"/>
</dbReference>
<evidence type="ECO:0000259" key="2">
    <source>
        <dbReference type="Pfam" id="PF08223"/>
    </source>
</evidence>
<accession>G7W7S5</accession>
<dbReference type="PANTHER" id="PTHR30319:SF1">
    <property type="entry name" value="TRANSCRIPTIONAL REPRESSOR PAAX"/>
    <property type="match status" value="1"/>
</dbReference>